<dbReference type="InterPro" id="IPR036641">
    <property type="entry name" value="HPT_dom_sf"/>
</dbReference>
<dbReference type="AlphaFoldDB" id="A0A2T0X275"/>
<dbReference type="EMBL" id="PVTT01000002">
    <property type="protein sequence ID" value="PRY93052.1"/>
    <property type="molecule type" value="Genomic_DNA"/>
</dbReference>
<evidence type="ECO:0000313" key="2">
    <source>
        <dbReference type="Proteomes" id="UP000238801"/>
    </source>
</evidence>
<protein>
    <submittedName>
        <fullName evidence="1">Hpt domain-containing protein</fullName>
    </submittedName>
</protein>
<dbReference type="GO" id="GO:0000160">
    <property type="term" value="P:phosphorelay signal transduction system"/>
    <property type="evidence" value="ECO:0007669"/>
    <property type="project" value="InterPro"/>
</dbReference>
<dbReference type="OrthoDB" id="7867809at2"/>
<reference evidence="1 2" key="1">
    <citation type="submission" date="2018-03" db="EMBL/GenBank/DDBJ databases">
        <title>Genomic Encyclopedia of Archaeal and Bacterial Type Strains, Phase II (KMG-II): from individual species to whole genera.</title>
        <authorList>
            <person name="Goeker M."/>
        </authorList>
    </citation>
    <scope>NUCLEOTIDE SEQUENCE [LARGE SCALE GENOMIC DNA]</scope>
    <source>
        <strain evidence="1 2">DSM 29318</strain>
    </source>
</reference>
<gene>
    <name evidence="1" type="ORF">BCF33_1918</name>
</gene>
<evidence type="ECO:0000313" key="1">
    <source>
        <dbReference type="EMBL" id="PRY93052.1"/>
    </source>
</evidence>
<name>A0A2T0X275_9RHOB</name>
<dbReference type="Gene3D" id="1.20.120.160">
    <property type="entry name" value="HPT domain"/>
    <property type="match status" value="1"/>
</dbReference>
<keyword evidence="2" id="KW-1185">Reference proteome</keyword>
<dbReference type="Proteomes" id="UP000238801">
    <property type="component" value="Unassembled WGS sequence"/>
</dbReference>
<accession>A0A2T0X275</accession>
<organism evidence="1 2">
    <name type="scientific">Hasllibacter halocynthiae</name>
    <dbReference type="NCBI Taxonomy" id="595589"/>
    <lineage>
        <taxon>Bacteria</taxon>
        <taxon>Pseudomonadati</taxon>
        <taxon>Pseudomonadota</taxon>
        <taxon>Alphaproteobacteria</taxon>
        <taxon>Rhodobacterales</taxon>
        <taxon>Roseobacteraceae</taxon>
        <taxon>Hasllibacter</taxon>
    </lineage>
</organism>
<dbReference type="RefSeq" id="WP_106160684.1">
    <property type="nucleotide sequence ID" value="NZ_PVTT01000002.1"/>
</dbReference>
<comment type="caution">
    <text evidence="1">The sequence shown here is derived from an EMBL/GenBank/DDBJ whole genome shotgun (WGS) entry which is preliminary data.</text>
</comment>
<proteinExistence type="predicted"/>
<dbReference type="SUPFAM" id="SSF47226">
    <property type="entry name" value="Histidine-containing phosphotransfer domain, HPT domain"/>
    <property type="match status" value="1"/>
</dbReference>
<sequence length="104" mass="10971">MPDEIDDGWILRLSEEIGAEAVDEVVAIFVEETREGVAHLRGGADAGEVLHSLSGAAANLGFSALERDARGAMLALSRGEEVPLAPLAGRFEEVCTALERRVAA</sequence>